<evidence type="ECO:0000313" key="15">
    <source>
        <dbReference type="EMBL" id="PTN03672.1"/>
    </source>
</evidence>
<comment type="caution">
    <text evidence="15">The sequence shown here is derived from an EMBL/GenBank/DDBJ whole genome shotgun (WGS) entry which is preliminary data.</text>
</comment>
<evidence type="ECO:0000256" key="3">
    <source>
        <dbReference type="ARBA" id="ARBA00013017"/>
    </source>
</evidence>
<evidence type="ECO:0000256" key="12">
    <source>
        <dbReference type="ARBA" id="ARBA00049091"/>
    </source>
</evidence>
<dbReference type="PANTHER" id="PTHR42801:SF4">
    <property type="entry name" value="AHPC_TSA FAMILY PROTEIN"/>
    <property type="match status" value="1"/>
</dbReference>
<dbReference type="GO" id="GO:0008379">
    <property type="term" value="F:thioredoxin peroxidase activity"/>
    <property type="evidence" value="ECO:0007669"/>
    <property type="project" value="TreeGrafter"/>
</dbReference>
<evidence type="ECO:0000256" key="13">
    <source>
        <dbReference type="PIRSR" id="PIRSR000239-1"/>
    </source>
</evidence>
<evidence type="ECO:0000256" key="7">
    <source>
        <dbReference type="ARBA" id="ARBA00023157"/>
    </source>
</evidence>
<dbReference type="AlphaFoldDB" id="A0A2T5BVS5"/>
<dbReference type="CDD" id="cd03017">
    <property type="entry name" value="PRX_BCP"/>
    <property type="match status" value="1"/>
</dbReference>
<protein>
    <recommendedName>
        <fullName evidence="3">thioredoxin-dependent peroxiredoxin</fullName>
        <ecNumber evidence="3">1.11.1.24</ecNumber>
    </recommendedName>
    <alternativeName>
        <fullName evidence="9">Thioredoxin peroxidase</fullName>
    </alternativeName>
    <alternativeName>
        <fullName evidence="11">Thioredoxin-dependent peroxiredoxin Bcp</fullName>
    </alternativeName>
</protein>
<dbReference type="InterPro" id="IPR050924">
    <property type="entry name" value="Peroxiredoxin_BCP/PrxQ"/>
</dbReference>
<evidence type="ECO:0000259" key="14">
    <source>
        <dbReference type="PROSITE" id="PS51352"/>
    </source>
</evidence>
<keyword evidence="16" id="KW-1185">Reference proteome</keyword>
<proteinExistence type="inferred from homology"/>
<dbReference type="PANTHER" id="PTHR42801">
    <property type="entry name" value="THIOREDOXIN-DEPENDENT PEROXIDE REDUCTASE"/>
    <property type="match status" value="1"/>
</dbReference>
<dbReference type="EC" id="1.11.1.24" evidence="3"/>
<feature type="domain" description="Thioredoxin" evidence="14">
    <location>
        <begin position="2"/>
        <end position="153"/>
    </location>
</feature>
<dbReference type="PIRSF" id="PIRSF000239">
    <property type="entry name" value="AHPC"/>
    <property type="match status" value="1"/>
</dbReference>
<organism evidence="15 16">
    <name type="scientific">Rhodovulum imhoffii</name>
    <dbReference type="NCBI Taxonomy" id="365340"/>
    <lineage>
        <taxon>Bacteria</taxon>
        <taxon>Pseudomonadati</taxon>
        <taxon>Pseudomonadota</taxon>
        <taxon>Alphaproteobacteria</taxon>
        <taxon>Rhodobacterales</taxon>
        <taxon>Paracoccaceae</taxon>
        <taxon>Rhodovulum</taxon>
    </lineage>
</organism>
<gene>
    <name evidence="15" type="ORF">C8N32_102199</name>
</gene>
<evidence type="ECO:0000256" key="8">
    <source>
        <dbReference type="ARBA" id="ARBA00023284"/>
    </source>
</evidence>
<dbReference type="GO" id="GO:0034599">
    <property type="term" value="P:cellular response to oxidative stress"/>
    <property type="evidence" value="ECO:0007669"/>
    <property type="project" value="TreeGrafter"/>
</dbReference>
<keyword evidence="8" id="KW-0676">Redox-active center</keyword>
<dbReference type="InterPro" id="IPR036249">
    <property type="entry name" value="Thioredoxin-like_sf"/>
</dbReference>
<dbReference type="InterPro" id="IPR013766">
    <property type="entry name" value="Thioredoxin_domain"/>
</dbReference>
<reference evidence="15 16" key="1">
    <citation type="submission" date="2018-04" db="EMBL/GenBank/DDBJ databases">
        <title>Genomic Encyclopedia of Archaeal and Bacterial Type Strains, Phase II (KMG-II): from individual species to whole genera.</title>
        <authorList>
            <person name="Goeker M."/>
        </authorList>
    </citation>
    <scope>NUCLEOTIDE SEQUENCE [LARGE SCALE GENOMIC DNA]</scope>
    <source>
        <strain evidence="15 16">DSM 18064</strain>
    </source>
</reference>
<evidence type="ECO:0000256" key="4">
    <source>
        <dbReference type="ARBA" id="ARBA00022559"/>
    </source>
</evidence>
<dbReference type="GO" id="GO:0045454">
    <property type="term" value="P:cell redox homeostasis"/>
    <property type="evidence" value="ECO:0007669"/>
    <property type="project" value="TreeGrafter"/>
</dbReference>
<evidence type="ECO:0000256" key="6">
    <source>
        <dbReference type="ARBA" id="ARBA00023002"/>
    </source>
</evidence>
<keyword evidence="7" id="KW-1015">Disulfide bond</keyword>
<dbReference type="Gene3D" id="3.40.30.10">
    <property type="entry name" value="Glutaredoxin"/>
    <property type="match status" value="1"/>
</dbReference>
<dbReference type="Pfam" id="PF00578">
    <property type="entry name" value="AhpC-TSA"/>
    <property type="match status" value="1"/>
</dbReference>
<keyword evidence="5" id="KW-0049">Antioxidant</keyword>
<keyword evidence="6" id="KW-0560">Oxidoreductase</keyword>
<comment type="similarity">
    <text evidence="10">Belongs to the peroxiredoxin family. BCP/PrxQ subfamily.</text>
</comment>
<comment type="subunit">
    <text evidence="2">Monomer.</text>
</comment>
<accession>A0A2T5BVS5</accession>
<dbReference type="FunFam" id="3.40.30.10:FF:000007">
    <property type="entry name" value="Thioredoxin-dependent thiol peroxidase"/>
    <property type="match status" value="1"/>
</dbReference>
<feature type="active site" description="Cysteine sulfenic acid (-SOH) intermediate; for peroxidase activity" evidence="13">
    <location>
        <position position="44"/>
    </location>
</feature>
<dbReference type="RefSeq" id="WP_107891015.1">
    <property type="nucleotide sequence ID" value="NZ_NHSI01000031.1"/>
</dbReference>
<dbReference type="Proteomes" id="UP000243859">
    <property type="component" value="Unassembled WGS sequence"/>
</dbReference>
<dbReference type="GO" id="GO:0005737">
    <property type="term" value="C:cytoplasm"/>
    <property type="evidence" value="ECO:0007669"/>
    <property type="project" value="TreeGrafter"/>
</dbReference>
<evidence type="ECO:0000256" key="11">
    <source>
        <dbReference type="ARBA" id="ARBA00042639"/>
    </source>
</evidence>
<evidence type="ECO:0000256" key="10">
    <source>
        <dbReference type="ARBA" id="ARBA00038489"/>
    </source>
</evidence>
<keyword evidence="4" id="KW-0575">Peroxidase</keyword>
<dbReference type="InterPro" id="IPR024706">
    <property type="entry name" value="Peroxiredoxin_AhpC-typ"/>
</dbReference>
<evidence type="ECO:0000313" key="16">
    <source>
        <dbReference type="Proteomes" id="UP000243859"/>
    </source>
</evidence>
<evidence type="ECO:0000256" key="2">
    <source>
        <dbReference type="ARBA" id="ARBA00011245"/>
    </source>
</evidence>
<name>A0A2T5BVS5_9RHOB</name>
<sequence>MPETGHPAPDFTLPRDGGMSVTLSGLRPAPVVLYFYPKDDTSGCTKEALSFSALLPEFEAAGARVFGISRDSVARHDKFVAKHALSVPLLSDEDGSVCNAYGTWTEKKMYGKTYMGIERSTFLIDSSGTVAQVWRKVRVAGHAEDVLEALRAL</sequence>
<comment type="function">
    <text evidence="1">Thiol-specific peroxidase that catalyzes the reduction of hydrogen peroxide and organic hydroperoxides to water and alcohols, respectively. Plays a role in cell protection against oxidative stress by detoxifying peroxides and as sensor of hydrogen peroxide-mediated signaling events.</text>
</comment>
<dbReference type="SUPFAM" id="SSF52833">
    <property type="entry name" value="Thioredoxin-like"/>
    <property type="match status" value="1"/>
</dbReference>
<evidence type="ECO:0000256" key="1">
    <source>
        <dbReference type="ARBA" id="ARBA00003330"/>
    </source>
</evidence>
<evidence type="ECO:0000256" key="5">
    <source>
        <dbReference type="ARBA" id="ARBA00022862"/>
    </source>
</evidence>
<comment type="catalytic activity">
    <reaction evidence="12">
        <text>a hydroperoxide + [thioredoxin]-dithiol = an alcohol + [thioredoxin]-disulfide + H2O</text>
        <dbReference type="Rhea" id="RHEA:62620"/>
        <dbReference type="Rhea" id="RHEA-COMP:10698"/>
        <dbReference type="Rhea" id="RHEA-COMP:10700"/>
        <dbReference type="ChEBI" id="CHEBI:15377"/>
        <dbReference type="ChEBI" id="CHEBI:29950"/>
        <dbReference type="ChEBI" id="CHEBI:30879"/>
        <dbReference type="ChEBI" id="CHEBI:35924"/>
        <dbReference type="ChEBI" id="CHEBI:50058"/>
        <dbReference type="EC" id="1.11.1.24"/>
    </reaction>
</comment>
<evidence type="ECO:0000256" key="9">
    <source>
        <dbReference type="ARBA" id="ARBA00032824"/>
    </source>
</evidence>
<dbReference type="PROSITE" id="PS51352">
    <property type="entry name" value="THIOREDOXIN_2"/>
    <property type="match status" value="1"/>
</dbReference>
<dbReference type="InterPro" id="IPR000866">
    <property type="entry name" value="AhpC/TSA"/>
</dbReference>
<dbReference type="EMBL" id="QAAA01000002">
    <property type="protein sequence ID" value="PTN03672.1"/>
    <property type="molecule type" value="Genomic_DNA"/>
</dbReference>
<dbReference type="OrthoDB" id="9812811at2"/>